<keyword evidence="1" id="KW-0547">Nucleotide-binding</keyword>
<keyword evidence="2" id="KW-0067">ATP-binding</keyword>
<feature type="region of interest" description="Disordered" evidence="4">
    <location>
        <begin position="1"/>
        <end position="26"/>
    </location>
</feature>
<evidence type="ECO:0000256" key="3">
    <source>
        <dbReference type="ARBA" id="ARBA00023125"/>
    </source>
</evidence>
<evidence type="ECO:0000256" key="1">
    <source>
        <dbReference type="ARBA" id="ARBA00022741"/>
    </source>
</evidence>
<dbReference type="RefSeq" id="WP_310279380.1">
    <property type="nucleotide sequence ID" value="NZ_JAVDWR010000009.1"/>
</dbReference>
<sequence length="606" mass="67260">MGNPSRMNAASQSNSPTQEYQSRRDAYQTEQKVLEKRANNIGNYRGLSALLFFAILVAEQNTDNPVLPVILVGFLALVLWHRKVKKNLVLCKKRIQYYQGGLERLQGEWQQQPSGSNNKDKSHPYTDALDIFGPHSLFQLLCTATTESGKHTLASWLKKAAATEEILARQGAVAELKPQVSFRESLYLIGKDIKDELHPKSLEAWGKARPGLDAGASKTVAVFVVLLTIAFLASLPLALMDITVTPLLICFVLQVLVRLGMNNYITQTMEPLFEKNQALTIVSALIEHVENNEFHDKKLQALKTALAVDNTPAAKKIKQLANLSEWFYAEKNQLFLPIAIVLGWGPLFALRINHWRTQCGSKITLWLDSVGEVEALLALANFAYENPQGHFPQFVDDPKGLSGRQLSHPLLAAHKPVCNDIRLDEQRQILVVSGSNMSGKSTYLRTVGVNVVLAQTGSVVLADALRLSPVWLGATMDVQDSIQEGKSRFYAEISKIKSIIDLTDQAQQAGARVLFLLDELLHGTNSIDRKKGAELIIDAFLDKAAFGMITTHDLVLTQSHQTVIHNVHFTDEFDGEQLQFDYCLREGVVTHSNAMQIIKNLGIGPQ</sequence>
<dbReference type="SUPFAM" id="SSF52540">
    <property type="entry name" value="P-loop containing nucleoside triphosphate hydrolases"/>
    <property type="match status" value="1"/>
</dbReference>
<dbReference type="EMBL" id="JAVDWR010000009">
    <property type="protein sequence ID" value="MDR7121777.1"/>
    <property type="molecule type" value="Genomic_DNA"/>
</dbReference>
<evidence type="ECO:0000313" key="7">
    <source>
        <dbReference type="EMBL" id="MDR7121777.1"/>
    </source>
</evidence>
<dbReference type="Gene3D" id="3.40.50.300">
    <property type="entry name" value="P-loop containing nucleotide triphosphate hydrolases"/>
    <property type="match status" value="1"/>
</dbReference>
<organism evidence="7 8">
    <name type="scientific">Rheinheimera soli</name>
    <dbReference type="NCBI Taxonomy" id="443616"/>
    <lineage>
        <taxon>Bacteria</taxon>
        <taxon>Pseudomonadati</taxon>
        <taxon>Pseudomonadota</taxon>
        <taxon>Gammaproteobacteria</taxon>
        <taxon>Chromatiales</taxon>
        <taxon>Chromatiaceae</taxon>
        <taxon>Rheinheimera</taxon>
    </lineage>
</organism>
<dbReference type="InterPro" id="IPR027417">
    <property type="entry name" value="P-loop_NTPase"/>
</dbReference>
<protein>
    <recommendedName>
        <fullName evidence="6">DNA mismatch repair proteins mutS family domain-containing protein</fullName>
    </recommendedName>
</protein>
<keyword evidence="5" id="KW-0472">Membrane</keyword>
<keyword evidence="8" id="KW-1185">Reference proteome</keyword>
<evidence type="ECO:0000256" key="2">
    <source>
        <dbReference type="ARBA" id="ARBA00022840"/>
    </source>
</evidence>
<feature type="transmembrane region" description="Helical" evidence="5">
    <location>
        <begin position="219"/>
        <end position="239"/>
    </location>
</feature>
<accession>A0ABU1W1E4</accession>
<evidence type="ECO:0000256" key="5">
    <source>
        <dbReference type="SAM" id="Phobius"/>
    </source>
</evidence>
<dbReference type="InterPro" id="IPR045076">
    <property type="entry name" value="MutS"/>
</dbReference>
<name>A0ABU1W1E4_9GAMM</name>
<gene>
    <name evidence="7" type="ORF">J2W69_002734</name>
</gene>
<feature type="domain" description="DNA mismatch repair proteins mutS family" evidence="6">
    <location>
        <begin position="427"/>
        <end position="604"/>
    </location>
</feature>
<feature type="transmembrane region" description="Helical" evidence="5">
    <location>
        <begin position="41"/>
        <end position="58"/>
    </location>
</feature>
<feature type="compositionally biased region" description="Polar residues" evidence="4">
    <location>
        <begin position="1"/>
        <end position="20"/>
    </location>
</feature>
<keyword evidence="5" id="KW-0812">Transmembrane</keyword>
<comment type="caution">
    <text evidence="7">The sequence shown here is derived from an EMBL/GenBank/DDBJ whole genome shotgun (WGS) entry which is preliminary data.</text>
</comment>
<dbReference type="PANTHER" id="PTHR11361:SF99">
    <property type="entry name" value="DNA MISMATCH REPAIR PROTEIN"/>
    <property type="match status" value="1"/>
</dbReference>
<keyword evidence="3" id="KW-0238">DNA-binding</keyword>
<evidence type="ECO:0000313" key="8">
    <source>
        <dbReference type="Proteomes" id="UP001257909"/>
    </source>
</evidence>
<feature type="transmembrane region" description="Helical" evidence="5">
    <location>
        <begin position="64"/>
        <end position="80"/>
    </location>
</feature>
<dbReference type="Pfam" id="PF00488">
    <property type="entry name" value="MutS_V"/>
    <property type="match status" value="1"/>
</dbReference>
<keyword evidence="5" id="KW-1133">Transmembrane helix</keyword>
<dbReference type="SMART" id="SM00534">
    <property type="entry name" value="MUTSac"/>
    <property type="match status" value="1"/>
</dbReference>
<evidence type="ECO:0000256" key="4">
    <source>
        <dbReference type="SAM" id="MobiDB-lite"/>
    </source>
</evidence>
<dbReference type="SUPFAM" id="SSF48334">
    <property type="entry name" value="DNA repair protein MutS, domain III"/>
    <property type="match status" value="1"/>
</dbReference>
<proteinExistence type="predicted"/>
<dbReference type="PANTHER" id="PTHR11361">
    <property type="entry name" value="DNA MISMATCH REPAIR PROTEIN MUTS FAMILY MEMBER"/>
    <property type="match status" value="1"/>
</dbReference>
<reference evidence="7 8" key="1">
    <citation type="submission" date="2023-07" db="EMBL/GenBank/DDBJ databases">
        <title>Sorghum-associated microbial communities from plants grown in Nebraska, USA.</title>
        <authorList>
            <person name="Schachtman D."/>
        </authorList>
    </citation>
    <scope>NUCLEOTIDE SEQUENCE [LARGE SCALE GENOMIC DNA]</scope>
    <source>
        <strain evidence="7 8">4138</strain>
    </source>
</reference>
<dbReference type="InterPro" id="IPR000432">
    <property type="entry name" value="DNA_mismatch_repair_MutS_C"/>
</dbReference>
<evidence type="ECO:0000259" key="6">
    <source>
        <dbReference type="SMART" id="SM00534"/>
    </source>
</evidence>
<dbReference type="InterPro" id="IPR036187">
    <property type="entry name" value="DNA_mismatch_repair_MutS_sf"/>
</dbReference>
<dbReference type="Proteomes" id="UP001257909">
    <property type="component" value="Unassembled WGS sequence"/>
</dbReference>